<keyword evidence="2" id="KW-1185">Reference proteome</keyword>
<accession>F4WNU8</accession>
<proteinExistence type="predicted"/>
<gene>
    <name evidence="1" type="ORF">G5I_07455</name>
</gene>
<sequence>MRWLKGSSAMKSKEQWTRQAFQERSEMYRVNRAITLMKPLSINAGGDLRRNLSMRVYRIACAFANCIHTRSHRSSSLIVAESPSLFRVYLMWIAPVRATVAWGSSLLDGRGQFETLLATPGEGSNLVDRPKLSELYLRNLKPILSNNSNHHLFQNYFKHFPFSEASEMSSLIRMTDTHLSTPLST</sequence>
<dbReference type="Proteomes" id="UP000007755">
    <property type="component" value="Unassembled WGS sequence"/>
</dbReference>
<organism evidence="2">
    <name type="scientific">Acromyrmex echinatior</name>
    <name type="common">Panamanian leafcutter ant</name>
    <name type="synonym">Acromyrmex octospinosus echinatior</name>
    <dbReference type="NCBI Taxonomy" id="103372"/>
    <lineage>
        <taxon>Eukaryota</taxon>
        <taxon>Metazoa</taxon>
        <taxon>Ecdysozoa</taxon>
        <taxon>Arthropoda</taxon>
        <taxon>Hexapoda</taxon>
        <taxon>Insecta</taxon>
        <taxon>Pterygota</taxon>
        <taxon>Neoptera</taxon>
        <taxon>Endopterygota</taxon>
        <taxon>Hymenoptera</taxon>
        <taxon>Apocrita</taxon>
        <taxon>Aculeata</taxon>
        <taxon>Formicoidea</taxon>
        <taxon>Formicidae</taxon>
        <taxon>Myrmicinae</taxon>
        <taxon>Acromyrmex</taxon>
    </lineage>
</organism>
<dbReference type="EMBL" id="GL888239">
    <property type="protein sequence ID" value="EGI64106.1"/>
    <property type="molecule type" value="Genomic_DNA"/>
</dbReference>
<dbReference type="InParanoid" id="F4WNU8"/>
<evidence type="ECO:0000313" key="1">
    <source>
        <dbReference type="EMBL" id="EGI64106.1"/>
    </source>
</evidence>
<reference evidence="1" key="1">
    <citation type="submission" date="2011-02" db="EMBL/GenBank/DDBJ databases">
        <title>The genome of the leaf-cutting ant Acromyrmex echinatior suggests key adaptations to social evolution and fungus farming.</title>
        <authorList>
            <person name="Nygaard S."/>
            <person name="Zhang G."/>
        </authorList>
    </citation>
    <scope>NUCLEOTIDE SEQUENCE</scope>
</reference>
<protein>
    <submittedName>
        <fullName evidence="1">Uncharacterized protein</fullName>
    </submittedName>
</protein>
<dbReference type="AlphaFoldDB" id="F4WNU8"/>
<name>F4WNU8_ACREC</name>
<evidence type="ECO:0000313" key="2">
    <source>
        <dbReference type="Proteomes" id="UP000007755"/>
    </source>
</evidence>